<keyword evidence="3" id="KW-0677">Repeat</keyword>
<evidence type="ECO:0008006" key="7">
    <source>
        <dbReference type="Google" id="ProtNLM"/>
    </source>
</evidence>
<dbReference type="PANTHER" id="PTHR45973">
    <property type="entry name" value="PROTEIN PHOSPHATASE 1 REGULATORY SUBUNIT SDS22-RELATED"/>
    <property type="match status" value="1"/>
</dbReference>
<evidence type="ECO:0000256" key="3">
    <source>
        <dbReference type="ARBA" id="ARBA00022737"/>
    </source>
</evidence>
<sequence>RNKMIEDVVDIKGLEEIEEKIEHLDLSDNRITQIKGLARLKNLKKLILKNNYIEKIEGIEELKNLELLDLSGNINIKEISESLNELPHLKIVKLTGCRIGAISNSVLRYFWMGQNFRYYTDYTDEEVQYYEKNYSSRARANNRLYKNFVKWLLNVRSQMANFTFDFRDIKKYEQKNSKIAVMAGNPTRSFLKYLDDKKQLRITKFLGIA</sequence>
<dbReference type="PANTHER" id="PTHR45973:SF9">
    <property type="entry name" value="LEUCINE-RICH REPEAT-CONTAINING PROTEIN 46"/>
    <property type="match status" value="1"/>
</dbReference>
<keyword evidence="4" id="KW-0969">Cilium</keyword>
<dbReference type="InterPro" id="IPR050576">
    <property type="entry name" value="Cilia_flagella_integrity"/>
</dbReference>
<comment type="caution">
    <text evidence="6">The sequence shown here is derived from an EMBL/GenBank/DDBJ whole genome shotgun (WGS) entry which is preliminary data.</text>
</comment>
<dbReference type="InterPro" id="IPR025875">
    <property type="entry name" value="Leu-rich_rpt_4"/>
</dbReference>
<accession>X1TMR6</accession>
<evidence type="ECO:0000313" key="6">
    <source>
        <dbReference type="EMBL" id="GAI81339.1"/>
    </source>
</evidence>
<name>X1TMR6_9ZZZZ</name>
<feature type="non-terminal residue" evidence="6">
    <location>
        <position position="1"/>
    </location>
</feature>
<gene>
    <name evidence="6" type="ORF">S12H4_26293</name>
</gene>
<evidence type="ECO:0000256" key="5">
    <source>
        <dbReference type="ARBA" id="ARBA00023273"/>
    </source>
</evidence>
<protein>
    <recommendedName>
        <fullName evidence="7">Leucine-rich repeat domain-containing protein</fullName>
    </recommendedName>
</protein>
<reference evidence="6" key="1">
    <citation type="journal article" date="2014" name="Front. Microbiol.">
        <title>High frequency of phylogenetically diverse reductive dehalogenase-homologous genes in deep subseafloor sedimentary metagenomes.</title>
        <authorList>
            <person name="Kawai M."/>
            <person name="Futagami T."/>
            <person name="Toyoda A."/>
            <person name="Takaki Y."/>
            <person name="Nishi S."/>
            <person name="Hori S."/>
            <person name="Arai W."/>
            <person name="Tsubouchi T."/>
            <person name="Morono Y."/>
            <person name="Uchiyama I."/>
            <person name="Ito T."/>
            <person name="Fujiyama A."/>
            <person name="Inagaki F."/>
            <person name="Takami H."/>
        </authorList>
    </citation>
    <scope>NUCLEOTIDE SEQUENCE</scope>
    <source>
        <strain evidence="6">Expedition CK06-06</strain>
    </source>
</reference>
<evidence type="ECO:0000256" key="4">
    <source>
        <dbReference type="ARBA" id="ARBA00023069"/>
    </source>
</evidence>
<keyword evidence="2" id="KW-0433">Leucine-rich repeat</keyword>
<dbReference type="AlphaFoldDB" id="X1TMR6"/>
<dbReference type="InterPro" id="IPR032675">
    <property type="entry name" value="LRR_dom_sf"/>
</dbReference>
<dbReference type="SMART" id="SM00365">
    <property type="entry name" value="LRR_SD22"/>
    <property type="match status" value="3"/>
</dbReference>
<comment type="subcellular location">
    <subcellularLocation>
        <location evidence="1">Cell projection</location>
        <location evidence="1">Cilium</location>
    </subcellularLocation>
</comment>
<dbReference type="Pfam" id="PF12799">
    <property type="entry name" value="LRR_4"/>
    <property type="match status" value="2"/>
</dbReference>
<dbReference type="SUPFAM" id="SSF52075">
    <property type="entry name" value="Outer arm dynein light chain 1"/>
    <property type="match status" value="1"/>
</dbReference>
<dbReference type="InterPro" id="IPR001611">
    <property type="entry name" value="Leu-rich_rpt"/>
</dbReference>
<proteinExistence type="predicted"/>
<organism evidence="6">
    <name type="scientific">marine sediment metagenome</name>
    <dbReference type="NCBI Taxonomy" id="412755"/>
    <lineage>
        <taxon>unclassified sequences</taxon>
        <taxon>metagenomes</taxon>
        <taxon>ecological metagenomes</taxon>
    </lineage>
</organism>
<dbReference type="Gene3D" id="3.80.10.10">
    <property type="entry name" value="Ribonuclease Inhibitor"/>
    <property type="match status" value="1"/>
</dbReference>
<dbReference type="EMBL" id="BARW01014903">
    <property type="protein sequence ID" value="GAI81339.1"/>
    <property type="molecule type" value="Genomic_DNA"/>
</dbReference>
<evidence type="ECO:0000256" key="1">
    <source>
        <dbReference type="ARBA" id="ARBA00004138"/>
    </source>
</evidence>
<keyword evidence="5" id="KW-0966">Cell projection</keyword>
<dbReference type="PROSITE" id="PS51450">
    <property type="entry name" value="LRR"/>
    <property type="match status" value="3"/>
</dbReference>
<evidence type="ECO:0000256" key="2">
    <source>
        <dbReference type="ARBA" id="ARBA00022614"/>
    </source>
</evidence>